<accession>A0A0E9PHE1</accession>
<organism evidence="2">
    <name type="scientific">Anguilla anguilla</name>
    <name type="common">European freshwater eel</name>
    <name type="synonym">Muraena anguilla</name>
    <dbReference type="NCBI Taxonomy" id="7936"/>
    <lineage>
        <taxon>Eukaryota</taxon>
        <taxon>Metazoa</taxon>
        <taxon>Chordata</taxon>
        <taxon>Craniata</taxon>
        <taxon>Vertebrata</taxon>
        <taxon>Euteleostomi</taxon>
        <taxon>Actinopterygii</taxon>
        <taxon>Neopterygii</taxon>
        <taxon>Teleostei</taxon>
        <taxon>Anguilliformes</taxon>
        <taxon>Anguillidae</taxon>
        <taxon>Anguilla</taxon>
    </lineage>
</organism>
<reference evidence="2" key="2">
    <citation type="journal article" date="2015" name="Fish Shellfish Immunol.">
        <title>Early steps in the European eel (Anguilla anguilla)-Vibrio vulnificus interaction in the gills: Role of the RtxA13 toxin.</title>
        <authorList>
            <person name="Callol A."/>
            <person name="Pajuelo D."/>
            <person name="Ebbesson L."/>
            <person name="Teles M."/>
            <person name="MacKenzie S."/>
            <person name="Amaro C."/>
        </authorList>
    </citation>
    <scope>NUCLEOTIDE SEQUENCE</scope>
</reference>
<dbReference type="EMBL" id="GBXM01104541">
    <property type="protein sequence ID" value="JAH04036.1"/>
    <property type="molecule type" value="Transcribed_RNA"/>
</dbReference>
<reference evidence="2" key="1">
    <citation type="submission" date="2014-11" db="EMBL/GenBank/DDBJ databases">
        <authorList>
            <person name="Amaro Gonzalez C."/>
        </authorList>
    </citation>
    <scope>NUCLEOTIDE SEQUENCE</scope>
</reference>
<name>A0A0E9PHE1_ANGAN</name>
<keyword evidence="1" id="KW-0472">Membrane</keyword>
<protein>
    <submittedName>
        <fullName evidence="2">Uncharacterized protein</fullName>
    </submittedName>
</protein>
<keyword evidence="1" id="KW-1133">Transmembrane helix</keyword>
<dbReference type="AlphaFoldDB" id="A0A0E9PHE1"/>
<evidence type="ECO:0000256" key="1">
    <source>
        <dbReference type="SAM" id="Phobius"/>
    </source>
</evidence>
<proteinExistence type="predicted"/>
<feature type="transmembrane region" description="Helical" evidence="1">
    <location>
        <begin position="7"/>
        <end position="25"/>
    </location>
</feature>
<evidence type="ECO:0000313" key="2">
    <source>
        <dbReference type="EMBL" id="JAH04036.1"/>
    </source>
</evidence>
<sequence length="32" mass="3674">MKIKHFCYISIISTFMAKVMIPQIMGNMPCVP</sequence>
<keyword evidence="1" id="KW-0812">Transmembrane</keyword>